<keyword evidence="2" id="KW-1185">Reference proteome</keyword>
<organism evidence="1 2">
    <name type="scientific">Catenulispora yoronensis</name>
    <dbReference type="NCBI Taxonomy" id="450799"/>
    <lineage>
        <taxon>Bacteria</taxon>
        <taxon>Bacillati</taxon>
        <taxon>Actinomycetota</taxon>
        <taxon>Actinomycetes</taxon>
        <taxon>Catenulisporales</taxon>
        <taxon>Catenulisporaceae</taxon>
        <taxon>Catenulispora</taxon>
    </lineage>
</organism>
<comment type="caution">
    <text evidence="1">The sequence shown here is derived from an EMBL/GenBank/DDBJ whole genome shotgun (WGS) entry which is preliminary data.</text>
</comment>
<dbReference type="InterPro" id="IPR011009">
    <property type="entry name" value="Kinase-like_dom_sf"/>
</dbReference>
<dbReference type="RefSeq" id="WP_344668260.1">
    <property type="nucleotide sequence ID" value="NZ_BAAAQN010000034.1"/>
</dbReference>
<dbReference type="SUPFAM" id="SSF56112">
    <property type="entry name" value="Protein kinase-like (PK-like)"/>
    <property type="match status" value="1"/>
</dbReference>
<reference evidence="2" key="1">
    <citation type="journal article" date="2019" name="Int. J. Syst. Evol. Microbiol.">
        <title>The Global Catalogue of Microorganisms (GCM) 10K type strain sequencing project: providing services to taxonomists for standard genome sequencing and annotation.</title>
        <authorList>
            <consortium name="The Broad Institute Genomics Platform"/>
            <consortium name="The Broad Institute Genome Sequencing Center for Infectious Disease"/>
            <person name="Wu L."/>
            <person name="Ma J."/>
        </authorList>
    </citation>
    <scope>NUCLEOTIDE SEQUENCE [LARGE SCALE GENOMIC DNA]</scope>
    <source>
        <strain evidence="2">JCM 16014</strain>
    </source>
</reference>
<name>A0ABP5GA30_9ACTN</name>
<dbReference type="Proteomes" id="UP001500751">
    <property type="component" value="Unassembled WGS sequence"/>
</dbReference>
<proteinExistence type="predicted"/>
<protein>
    <submittedName>
        <fullName evidence="1">Phosphotransferase</fullName>
    </submittedName>
</protein>
<evidence type="ECO:0000313" key="2">
    <source>
        <dbReference type="Proteomes" id="UP001500751"/>
    </source>
</evidence>
<dbReference type="EMBL" id="BAAAQN010000034">
    <property type="protein sequence ID" value="GAA2042665.1"/>
    <property type="molecule type" value="Genomic_DNA"/>
</dbReference>
<evidence type="ECO:0000313" key="1">
    <source>
        <dbReference type="EMBL" id="GAA2042665.1"/>
    </source>
</evidence>
<gene>
    <name evidence="1" type="ORF">GCM10009839_51900</name>
</gene>
<accession>A0ABP5GA30</accession>
<dbReference type="Gene3D" id="3.90.1200.10">
    <property type="match status" value="1"/>
</dbReference>
<sequence length="332" mass="37354">MDAARRFADADHLTDLVKAAFGTDRRIDDLQRLPNGSKKGVYRLRLDDATRAVVYIWDPAEDYWHDVLPDGATDPADPFSHASGLDLFQAASIRLADLDVRSPAVLLADRSRTLYPADIAIVEDVTGGTLEHFLEHEPDAATASLDMLAESLRRMHGHQAPAFGKVGFVDSGGRSTRTTCEQVVLDRALTQVTEAANKDPRAATGRDALNDMLHTLAARISPRSRIGLIHGELGPDHVLIDPDGTPVLIDIEGLMYFDIEWEHAWTRMRFDRHYNRLRRDDLDQHRLHLYQLAMHIDLVAGPLRIAASDHPERQWFLDLADFHLRKALEFQL</sequence>